<dbReference type="Gene3D" id="2.60.40.1930">
    <property type="match status" value="1"/>
</dbReference>
<dbReference type="PANTHER" id="PTHR11412">
    <property type="entry name" value="MACROGLOBULIN / COMPLEMENT"/>
    <property type="match status" value="1"/>
</dbReference>
<dbReference type="AlphaFoldDB" id="A0A2L2YT31"/>
<evidence type="ECO:0000313" key="8">
    <source>
        <dbReference type="EMBL" id="LAA11322.1"/>
    </source>
</evidence>
<accession>A0A2L2YT31</accession>
<evidence type="ECO:0000256" key="3">
    <source>
        <dbReference type="ARBA" id="ARBA00057615"/>
    </source>
</evidence>
<feature type="chain" id="PRO_5014746745" description="TEP1-F" evidence="6">
    <location>
        <begin position="21"/>
        <end position="291"/>
    </location>
</feature>
<name>A0A2L2YT31_PARTP</name>
<organism evidence="8">
    <name type="scientific">Parasteatoda tepidariorum</name>
    <name type="common">Common house spider</name>
    <name type="synonym">Achaearanea tepidariorum</name>
    <dbReference type="NCBI Taxonomy" id="114398"/>
    <lineage>
        <taxon>Eukaryota</taxon>
        <taxon>Metazoa</taxon>
        <taxon>Ecdysozoa</taxon>
        <taxon>Arthropoda</taxon>
        <taxon>Chelicerata</taxon>
        <taxon>Arachnida</taxon>
        <taxon>Araneae</taxon>
        <taxon>Araneomorphae</taxon>
        <taxon>Entelegynae</taxon>
        <taxon>Araneoidea</taxon>
        <taxon>Theridiidae</taxon>
        <taxon>Parasteatoda</taxon>
    </lineage>
</organism>
<keyword evidence="2" id="KW-0325">Glycoprotein</keyword>
<evidence type="ECO:0000256" key="6">
    <source>
        <dbReference type="SAM" id="SignalP"/>
    </source>
</evidence>
<evidence type="ECO:0000256" key="5">
    <source>
        <dbReference type="ARBA" id="ARBA00078071"/>
    </source>
</evidence>
<comment type="subunit">
    <text evidence="4">Heterodimer of a TEP1-N chain and an TEP1-C chain non-covalently linked. Forms a complex composed of TEP1-N and TEP1-C heterodimer, LRIM1 and APL1C; the interaction stabilizes TEP1-N and TEP1-C heterodimer, prevents its binding to tissues while circulating in the hemolymph and protects the thioester bond from hydrolysis. Mature TEP1 and to a lesser extent full-length TEP1 interact with SPCLIP1; the interaction is induced by microbial infection.</text>
</comment>
<dbReference type="InterPro" id="IPR002890">
    <property type="entry name" value="MG2"/>
</dbReference>
<feature type="domain" description="Macroglobulin" evidence="7">
    <location>
        <begin position="133"/>
        <end position="224"/>
    </location>
</feature>
<sequence>MKYLLYFGLIIAALVRNIAGKQQDGYIFTSPRSLKNGGNNELNLRRFGNLDGGNLQVQVFYRNDYNSENETVAASEDFEIPEGEEESILNLYLKISDDNYFNGRIQINGSFGDYEISGSDSVSFSKGKKSIIIIQTDKPLYKPGETVKFRVLKVNKFLKPTEKNNSAEVYVEDTKGTRLFQFENLDLQKGLVQRDFPLSDEPVLGRWSIKVKNGDSEQSTNFEVKEYVLPKFEVKIKFPSFVLANAEPAGAASARIRFLFIVTHISIGSSAATLLSGFDTFNFPLYGKPGL</sequence>
<dbReference type="PANTHER" id="PTHR11412:SF171">
    <property type="entry name" value="PREGNANCY ZONE PROTEIN-LIKE PROTEIN"/>
    <property type="match status" value="1"/>
</dbReference>
<keyword evidence="1 6" id="KW-0732">Signal</keyword>
<protein>
    <recommendedName>
        <fullName evidence="5">TEP1-F</fullName>
    </recommendedName>
</protein>
<proteinExistence type="evidence at transcript level"/>
<dbReference type="InterPro" id="IPR050473">
    <property type="entry name" value="A2M/Complement_sys"/>
</dbReference>
<dbReference type="EMBL" id="IAAA01051240">
    <property type="protein sequence ID" value="LAA11322.1"/>
    <property type="molecule type" value="mRNA"/>
</dbReference>
<dbReference type="OrthoDB" id="9998011at2759"/>
<comment type="function">
    <text evidence="3">Binds covalently through a thioester bond to the pathogen surface resulting in pathogen clearance.</text>
</comment>
<dbReference type="GO" id="GO:0004866">
    <property type="term" value="F:endopeptidase inhibitor activity"/>
    <property type="evidence" value="ECO:0007669"/>
    <property type="project" value="InterPro"/>
</dbReference>
<dbReference type="Pfam" id="PF01835">
    <property type="entry name" value="MG2"/>
    <property type="match status" value="1"/>
</dbReference>
<evidence type="ECO:0000256" key="2">
    <source>
        <dbReference type="ARBA" id="ARBA00023180"/>
    </source>
</evidence>
<evidence type="ECO:0000259" key="7">
    <source>
        <dbReference type="Pfam" id="PF01835"/>
    </source>
</evidence>
<reference evidence="8" key="1">
    <citation type="journal article" date="2016" name="Mol. Ecol. Resour.">
        <title>Evaluation of the impact of RNA preservation methods of spiders for de novo transcriptome assembly.</title>
        <authorList>
            <person name="Kono N."/>
            <person name="Nakamura H."/>
            <person name="Ito Y."/>
            <person name="Tomita M."/>
            <person name="Arakawa K."/>
        </authorList>
    </citation>
    <scope>NUCLEOTIDE SEQUENCE</scope>
    <source>
        <tissue evidence="8">Whole body</tissue>
    </source>
</reference>
<evidence type="ECO:0000256" key="4">
    <source>
        <dbReference type="ARBA" id="ARBA00063781"/>
    </source>
</evidence>
<evidence type="ECO:0000256" key="1">
    <source>
        <dbReference type="ARBA" id="ARBA00022729"/>
    </source>
</evidence>
<dbReference type="FunFam" id="2.60.40.1930:FF:000001">
    <property type="entry name" value="CD109 isoform 3"/>
    <property type="match status" value="1"/>
</dbReference>
<feature type="signal peptide" evidence="6">
    <location>
        <begin position="1"/>
        <end position="20"/>
    </location>
</feature>